<gene>
    <name evidence="3" type="ORF">LHYA1_G004563</name>
</gene>
<name>A0A8H8R2Q8_9HELO</name>
<dbReference type="Pfam" id="PF23074">
    <property type="entry name" value="PH_FT_N"/>
    <property type="match status" value="1"/>
</dbReference>
<evidence type="ECO:0000313" key="4">
    <source>
        <dbReference type="Proteomes" id="UP000431533"/>
    </source>
</evidence>
<dbReference type="OrthoDB" id="5345571at2759"/>
<comment type="caution">
    <text evidence="3">The sequence shown here is derived from an EMBL/GenBank/DDBJ whole genome shotgun (WGS) entry which is preliminary data.</text>
</comment>
<dbReference type="GeneID" id="41984761"/>
<sequence length="502" mass="57914">MEECFGCWQEAKRADKVAAFLLALRTALKPEYYENISAVLKEVESASRLLRDLYDLFPIYQTRVPVVLYYLNTILPTFQKTMRDMLIYIDNGELPPRTQWTLMSQRLSDQGGMTLAQRFVMYNEALVQTVRLLSRCRITFSKLQPFGINDWLEIILTIVSTRSPLYDPTSLELLRVRHMRLRTLQNIPDPRAPIVPHQAPPQPSQAELEESKRRHWAEKIFDDQPHSITGLKHRRGSKCFGPPMVDNNLGIPPGSTVLFKLPFDKNKLSVTLYLHADGADVTRLLCRWVDPYFNPLYSCYGVHELCVRRKGSSLQFQRWNPTIARPNIWMALFFKTWERMVLFHAAFVALKARCPLTININPDDYSLAGEQILFRAQIIDDGFEHSLAVIQDGKCGGLRLHAAVWNGELRKCPVWTAFITQSSVSPKWLNRRSGHRIWLKEISPYVFCANYKKKRQVRRHGDFEIYFVDRAAADAFEDIFREESDTGSLVLDVPIMSGANGD</sequence>
<evidence type="ECO:0000313" key="3">
    <source>
        <dbReference type="EMBL" id="TVY25819.1"/>
    </source>
</evidence>
<dbReference type="RefSeq" id="XP_031004607.1">
    <property type="nucleotide sequence ID" value="XM_031149521.1"/>
</dbReference>
<evidence type="ECO:0000259" key="2">
    <source>
        <dbReference type="Pfam" id="PF23076"/>
    </source>
</evidence>
<dbReference type="Proteomes" id="UP000431533">
    <property type="component" value="Unassembled WGS sequence"/>
</dbReference>
<proteinExistence type="predicted"/>
<dbReference type="AlphaFoldDB" id="A0A8H8R2Q8"/>
<feature type="domain" description="PH" evidence="1">
    <location>
        <begin position="250"/>
        <end position="366"/>
    </location>
</feature>
<dbReference type="Pfam" id="PF23076">
    <property type="entry name" value="PH_FT_C"/>
    <property type="match status" value="1"/>
</dbReference>
<keyword evidence="4" id="KW-1185">Reference proteome</keyword>
<dbReference type="InterPro" id="IPR057082">
    <property type="entry name" value="PH_C"/>
</dbReference>
<evidence type="ECO:0000259" key="1">
    <source>
        <dbReference type="Pfam" id="PF23074"/>
    </source>
</evidence>
<dbReference type="InterPro" id="IPR057081">
    <property type="entry name" value="PH_N"/>
</dbReference>
<organism evidence="3 4">
    <name type="scientific">Lachnellula hyalina</name>
    <dbReference type="NCBI Taxonomy" id="1316788"/>
    <lineage>
        <taxon>Eukaryota</taxon>
        <taxon>Fungi</taxon>
        <taxon>Dikarya</taxon>
        <taxon>Ascomycota</taxon>
        <taxon>Pezizomycotina</taxon>
        <taxon>Leotiomycetes</taxon>
        <taxon>Helotiales</taxon>
        <taxon>Lachnaceae</taxon>
        <taxon>Lachnellula</taxon>
    </lineage>
</organism>
<dbReference type="EMBL" id="QGMH01000085">
    <property type="protein sequence ID" value="TVY25819.1"/>
    <property type="molecule type" value="Genomic_DNA"/>
</dbReference>
<reference evidence="3 4" key="1">
    <citation type="submission" date="2018-05" db="EMBL/GenBank/DDBJ databases">
        <title>Genome sequencing and assembly of the regulated plant pathogen Lachnellula willkommii and related sister species for the development of diagnostic species identification markers.</title>
        <authorList>
            <person name="Giroux E."/>
            <person name="Bilodeau G."/>
        </authorList>
    </citation>
    <scope>NUCLEOTIDE SEQUENCE [LARGE SCALE GENOMIC DNA]</scope>
    <source>
        <strain evidence="3 4">CBS 185.66</strain>
    </source>
</reference>
<accession>A0A8H8R2Q8</accession>
<feature type="domain" description="PH" evidence="2">
    <location>
        <begin position="373"/>
        <end position="483"/>
    </location>
</feature>
<protein>
    <submittedName>
        <fullName evidence="3">Uncharacterized protein</fullName>
    </submittedName>
</protein>